<reference evidence="2 3" key="1">
    <citation type="journal article" date="2007" name="Nature">
        <title>Evolution of genes and genomes on the Drosophila phylogeny.</title>
        <authorList>
            <consortium name="Drosophila 12 Genomes Consortium"/>
            <person name="Clark A.G."/>
            <person name="Eisen M.B."/>
            <person name="Smith D.R."/>
            <person name="Bergman C.M."/>
            <person name="Oliver B."/>
            <person name="Markow T.A."/>
            <person name="Kaufman T.C."/>
            <person name="Kellis M."/>
            <person name="Gelbart W."/>
            <person name="Iyer V.N."/>
            <person name="Pollard D.A."/>
            <person name="Sackton T.B."/>
            <person name="Larracuente A.M."/>
            <person name="Singh N.D."/>
            <person name="Abad J.P."/>
            <person name="Abt D.N."/>
            <person name="Adryan B."/>
            <person name="Aguade M."/>
            <person name="Akashi H."/>
            <person name="Anderson W.W."/>
            <person name="Aquadro C.F."/>
            <person name="Ardell D.H."/>
            <person name="Arguello R."/>
            <person name="Artieri C.G."/>
            <person name="Barbash D.A."/>
            <person name="Barker D."/>
            <person name="Barsanti P."/>
            <person name="Batterham P."/>
            <person name="Batzoglou S."/>
            <person name="Begun D."/>
            <person name="Bhutkar A."/>
            <person name="Blanco E."/>
            <person name="Bosak S.A."/>
            <person name="Bradley R.K."/>
            <person name="Brand A.D."/>
            <person name="Brent M.R."/>
            <person name="Brooks A.N."/>
            <person name="Brown R.H."/>
            <person name="Butlin R.K."/>
            <person name="Caggese C."/>
            <person name="Calvi B.R."/>
            <person name="Bernardo de Carvalho A."/>
            <person name="Caspi A."/>
            <person name="Castrezana S."/>
            <person name="Celniker S.E."/>
            <person name="Chang J.L."/>
            <person name="Chapple C."/>
            <person name="Chatterji S."/>
            <person name="Chinwalla A."/>
            <person name="Civetta A."/>
            <person name="Clifton S.W."/>
            <person name="Comeron J.M."/>
            <person name="Costello J.C."/>
            <person name="Coyne J.A."/>
            <person name="Daub J."/>
            <person name="David R.G."/>
            <person name="Delcher A.L."/>
            <person name="Delehaunty K."/>
            <person name="Do C.B."/>
            <person name="Ebling H."/>
            <person name="Edwards K."/>
            <person name="Eickbush T."/>
            <person name="Evans J.D."/>
            <person name="Filipski A."/>
            <person name="Findeiss S."/>
            <person name="Freyhult E."/>
            <person name="Fulton L."/>
            <person name="Fulton R."/>
            <person name="Garcia A.C."/>
            <person name="Gardiner A."/>
            <person name="Garfield D.A."/>
            <person name="Garvin B.E."/>
            <person name="Gibson G."/>
            <person name="Gilbert D."/>
            <person name="Gnerre S."/>
            <person name="Godfrey J."/>
            <person name="Good R."/>
            <person name="Gotea V."/>
            <person name="Gravely B."/>
            <person name="Greenberg A.J."/>
            <person name="Griffiths-Jones S."/>
            <person name="Gross S."/>
            <person name="Guigo R."/>
            <person name="Gustafson E.A."/>
            <person name="Haerty W."/>
            <person name="Hahn M.W."/>
            <person name="Halligan D.L."/>
            <person name="Halpern A.L."/>
            <person name="Halter G.M."/>
            <person name="Han M.V."/>
            <person name="Heger A."/>
            <person name="Hillier L."/>
            <person name="Hinrichs A.S."/>
            <person name="Holmes I."/>
            <person name="Hoskins R.A."/>
            <person name="Hubisz M.J."/>
            <person name="Hultmark D."/>
            <person name="Huntley M.A."/>
            <person name="Jaffe D.B."/>
            <person name="Jagadeeshan S."/>
            <person name="Jeck W.R."/>
            <person name="Johnson J."/>
            <person name="Jones C.D."/>
            <person name="Jordan W.C."/>
            <person name="Karpen G.H."/>
            <person name="Kataoka E."/>
            <person name="Keightley P.D."/>
            <person name="Kheradpour P."/>
            <person name="Kirkness E.F."/>
            <person name="Koerich L.B."/>
            <person name="Kristiansen K."/>
            <person name="Kudrna D."/>
            <person name="Kulathinal R.J."/>
            <person name="Kumar S."/>
            <person name="Kwok R."/>
            <person name="Lander E."/>
            <person name="Langley C.H."/>
            <person name="Lapoint R."/>
            <person name="Lazzaro B.P."/>
            <person name="Lee S.J."/>
            <person name="Levesque L."/>
            <person name="Li R."/>
            <person name="Lin C.F."/>
            <person name="Lin M.F."/>
            <person name="Lindblad-Toh K."/>
            <person name="Llopart A."/>
            <person name="Long M."/>
            <person name="Low L."/>
            <person name="Lozovsky E."/>
            <person name="Lu J."/>
            <person name="Luo M."/>
            <person name="Machado C.A."/>
            <person name="Makalowski W."/>
            <person name="Marzo M."/>
            <person name="Matsuda M."/>
            <person name="Matzkin L."/>
            <person name="McAllister B."/>
            <person name="McBride C.S."/>
            <person name="McKernan B."/>
            <person name="McKernan K."/>
            <person name="Mendez-Lago M."/>
            <person name="Minx P."/>
            <person name="Mollenhauer M.U."/>
            <person name="Montooth K."/>
            <person name="Mount S.M."/>
            <person name="Mu X."/>
            <person name="Myers E."/>
            <person name="Negre B."/>
            <person name="Newfeld S."/>
            <person name="Nielsen R."/>
            <person name="Noor M.A."/>
            <person name="O'Grady P."/>
            <person name="Pachter L."/>
            <person name="Papaceit M."/>
            <person name="Parisi M.J."/>
            <person name="Parisi M."/>
            <person name="Parts L."/>
            <person name="Pedersen J.S."/>
            <person name="Pesole G."/>
            <person name="Phillippy A.M."/>
            <person name="Ponting C.P."/>
            <person name="Pop M."/>
            <person name="Porcelli D."/>
            <person name="Powell J.R."/>
            <person name="Prohaska S."/>
            <person name="Pruitt K."/>
            <person name="Puig M."/>
            <person name="Quesneville H."/>
            <person name="Ram K.R."/>
            <person name="Rand D."/>
            <person name="Rasmussen M.D."/>
            <person name="Reed L.K."/>
            <person name="Reenan R."/>
            <person name="Reily A."/>
            <person name="Remington K.A."/>
            <person name="Rieger T.T."/>
            <person name="Ritchie M.G."/>
            <person name="Robin C."/>
            <person name="Rogers Y.H."/>
            <person name="Rohde C."/>
            <person name="Rozas J."/>
            <person name="Rubenfield M.J."/>
            <person name="Ruiz A."/>
            <person name="Russo S."/>
            <person name="Salzberg S.L."/>
            <person name="Sanchez-Gracia A."/>
            <person name="Saranga D.J."/>
            <person name="Sato H."/>
            <person name="Schaeffer S.W."/>
            <person name="Schatz M.C."/>
            <person name="Schlenke T."/>
            <person name="Schwartz R."/>
            <person name="Segarra C."/>
            <person name="Singh R.S."/>
            <person name="Sirot L."/>
            <person name="Sirota M."/>
            <person name="Sisneros N.B."/>
            <person name="Smith C.D."/>
            <person name="Smith T.F."/>
            <person name="Spieth J."/>
            <person name="Stage D.E."/>
            <person name="Stark A."/>
            <person name="Stephan W."/>
            <person name="Strausberg R.L."/>
            <person name="Strempel S."/>
            <person name="Sturgill D."/>
            <person name="Sutton G."/>
            <person name="Sutton G.G."/>
            <person name="Tao W."/>
            <person name="Teichmann S."/>
            <person name="Tobari Y.N."/>
            <person name="Tomimura Y."/>
            <person name="Tsolas J.M."/>
            <person name="Valente V.L."/>
            <person name="Venter E."/>
            <person name="Venter J.C."/>
            <person name="Vicario S."/>
            <person name="Vieira F.G."/>
            <person name="Vilella A.J."/>
            <person name="Villasante A."/>
            <person name="Walenz B."/>
            <person name="Wang J."/>
            <person name="Wasserman M."/>
            <person name="Watts T."/>
            <person name="Wilson D."/>
            <person name="Wilson R.K."/>
            <person name="Wing R.A."/>
            <person name="Wolfner M.F."/>
            <person name="Wong A."/>
            <person name="Wong G.K."/>
            <person name="Wu C.I."/>
            <person name="Wu G."/>
            <person name="Yamamoto D."/>
            <person name="Yang H.P."/>
            <person name="Yang S.P."/>
            <person name="Yorke J.A."/>
            <person name="Yoshida K."/>
            <person name="Zdobnov E."/>
            <person name="Zhang P."/>
            <person name="Zhang Y."/>
            <person name="Zimin A.V."/>
            <person name="Baldwin J."/>
            <person name="Abdouelleil A."/>
            <person name="Abdulkadir J."/>
            <person name="Abebe A."/>
            <person name="Abera B."/>
            <person name="Abreu J."/>
            <person name="Acer S.C."/>
            <person name="Aftuck L."/>
            <person name="Alexander A."/>
            <person name="An P."/>
            <person name="Anderson E."/>
            <person name="Anderson S."/>
            <person name="Arachi H."/>
            <person name="Azer M."/>
            <person name="Bachantsang P."/>
            <person name="Barry A."/>
            <person name="Bayul T."/>
            <person name="Berlin A."/>
            <person name="Bessette D."/>
            <person name="Bloom T."/>
            <person name="Blye J."/>
            <person name="Boguslavskiy L."/>
            <person name="Bonnet C."/>
            <person name="Boukhgalter B."/>
            <person name="Bourzgui I."/>
            <person name="Brown A."/>
            <person name="Cahill P."/>
            <person name="Channer S."/>
            <person name="Cheshatsang Y."/>
            <person name="Chuda L."/>
            <person name="Citroen M."/>
            <person name="Collymore A."/>
            <person name="Cooke P."/>
            <person name="Costello M."/>
            <person name="D'Aco K."/>
            <person name="Daza R."/>
            <person name="De Haan G."/>
            <person name="DeGray S."/>
            <person name="DeMaso C."/>
            <person name="Dhargay N."/>
            <person name="Dooley K."/>
            <person name="Dooley E."/>
            <person name="Doricent M."/>
            <person name="Dorje P."/>
            <person name="Dorjee K."/>
            <person name="Dupes A."/>
            <person name="Elong R."/>
            <person name="Falk J."/>
            <person name="Farina A."/>
            <person name="Faro S."/>
            <person name="Ferguson D."/>
            <person name="Fisher S."/>
            <person name="Foley C.D."/>
            <person name="Franke A."/>
            <person name="Friedrich D."/>
            <person name="Gadbois L."/>
            <person name="Gearin G."/>
            <person name="Gearin C.R."/>
            <person name="Giannoukos G."/>
            <person name="Goode T."/>
            <person name="Graham J."/>
            <person name="Grandbois E."/>
            <person name="Grewal S."/>
            <person name="Gyaltsen K."/>
            <person name="Hafez N."/>
            <person name="Hagos B."/>
            <person name="Hall J."/>
            <person name="Henson C."/>
            <person name="Hollinger A."/>
            <person name="Honan T."/>
            <person name="Huard M.D."/>
            <person name="Hughes L."/>
            <person name="Hurhula B."/>
            <person name="Husby M.E."/>
            <person name="Kamat A."/>
            <person name="Kanga B."/>
            <person name="Kashin S."/>
            <person name="Khazanovich D."/>
            <person name="Kisner P."/>
            <person name="Lance K."/>
            <person name="Lara M."/>
            <person name="Lee W."/>
            <person name="Lennon N."/>
            <person name="Letendre F."/>
            <person name="LeVine R."/>
            <person name="Lipovsky A."/>
            <person name="Liu X."/>
            <person name="Liu J."/>
            <person name="Liu S."/>
            <person name="Lokyitsang T."/>
            <person name="Lokyitsang Y."/>
            <person name="Lubonja R."/>
            <person name="Lui A."/>
            <person name="MacDonald P."/>
            <person name="Magnisalis V."/>
            <person name="Maru K."/>
            <person name="Matthews C."/>
            <person name="McCusker W."/>
            <person name="McDonough S."/>
            <person name="Mehta T."/>
            <person name="Meldrim J."/>
            <person name="Meneus L."/>
            <person name="Mihai O."/>
            <person name="Mihalev A."/>
            <person name="Mihova T."/>
            <person name="Mittelman R."/>
            <person name="Mlenga V."/>
            <person name="Montmayeur A."/>
            <person name="Mulrain L."/>
            <person name="Navidi A."/>
            <person name="Naylor J."/>
            <person name="Negash T."/>
            <person name="Nguyen T."/>
            <person name="Nguyen N."/>
            <person name="Nicol R."/>
            <person name="Norbu C."/>
            <person name="Norbu N."/>
            <person name="Novod N."/>
            <person name="O'Neill B."/>
            <person name="Osman S."/>
            <person name="Markiewicz E."/>
            <person name="Oyono O.L."/>
            <person name="Patti C."/>
            <person name="Phunkhang P."/>
            <person name="Pierre F."/>
            <person name="Priest M."/>
            <person name="Raghuraman S."/>
            <person name="Rege F."/>
            <person name="Reyes R."/>
            <person name="Rise C."/>
            <person name="Rogov P."/>
            <person name="Ross K."/>
            <person name="Ryan E."/>
            <person name="Settipalli S."/>
            <person name="Shea T."/>
            <person name="Sherpa N."/>
            <person name="Shi L."/>
            <person name="Shih D."/>
            <person name="Sparrow T."/>
            <person name="Spaulding J."/>
            <person name="Stalker J."/>
            <person name="Stange-Thomann N."/>
            <person name="Stavropoulos S."/>
            <person name="Stone C."/>
            <person name="Strader C."/>
            <person name="Tesfaye S."/>
            <person name="Thomson T."/>
            <person name="Thoulutsang Y."/>
            <person name="Thoulutsang D."/>
            <person name="Topham K."/>
            <person name="Topping I."/>
            <person name="Tsamla T."/>
            <person name="Vassiliev H."/>
            <person name="Vo A."/>
            <person name="Wangchuk T."/>
            <person name="Wangdi T."/>
            <person name="Weiand M."/>
            <person name="Wilkinson J."/>
            <person name="Wilson A."/>
            <person name="Yadav S."/>
            <person name="Young G."/>
            <person name="Yu Q."/>
            <person name="Zembek L."/>
            <person name="Zhong D."/>
            <person name="Zimmer A."/>
            <person name="Zwirko Z."/>
            <person name="Jaffe D.B."/>
            <person name="Alvarez P."/>
            <person name="Brockman W."/>
            <person name="Butler J."/>
            <person name="Chin C."/>
            <person name="Gnerre S."/>
            <person name="Grabherr M."/>
            <person name="Kleber M."/>
            <person name="Mauceli E."/>
            <person name="MacCallum I."/>
        </authorList>
    </citation>
    <scope>NUCLEOTIDE SEQUENCE [LARGE SCALE GENOMIC DNA]</scope>
    <source>
        <strain evidence="2 3">TSC#14021-0224.01</strain>
    </source>
</reference>
<keyword evidence="1" id="KW-1133">Transmembrane helix</keyword>
<dbReference type="EMBL" id="CH954180">
    <property type="protein sequence ID" value="KQS30532.1"/>
    <property type="molecule type" value="Genomic_DNA"/>
</dbReference>
<dbReference type="AlphaFoldDB" id="A0A0Q5TK90"/>
<gene>
    <name evidence="2" type="primary">Dere\GG27157</name>
    <name evidence="2" type="synonym">GG27157</name>
    <name evidence="2" type="ORF">Dere_GG27157</name>
</gene>
<dbReference type="KEGG" id="der:26526981"/>
<proteinExistence type="predicted"/>
<accession>A0A0Q5TK90</accession>
<evidence type="ECO:0000313" key="2">
    <source>
        <dbReference type="EMBL" id="KQS30532.1"/>
    </source>
</evidence>
<protein>
    <submittedName>
        <fullName evidence="2">Uncharacterized protein</fullName>
    </submittedName>
</protein>
<dbReference type="OrthoDB" id="7803216at2759"/>
<name>A0A0Q5TK90_DROER</name>
<dbReference type="Proteomes" id="UP000008711">
    <property type="component" value="Unassembled WGS sequence"/>
</dbReference>
<keyword evidence="3" id="KW-1185">Reference proteome</keyword>
<evidence type="ECO:0000256" key="1">
    <source>
        <dbReference type="SAM" id="Phobius"/>
    </source>
</evidence>
<keyword evidence="1" id="KW-0472">Membrane</keyword>
<reference evidence="2 3" key="2">
    <citation type="journal article" date="2008" name="Bioinformatics">
        <title>Assembly reconciliation.</title>
        <authorList>
            <person name="Zimin A.V."/>
            <person name="Smith D.R."/>
            <person name="Sutton G."/>
            <person name="Yorke J.A."/>
        </authorList>
    </citation>
    <scope>NUCLEOTIDE SEQUENCE [LARGE SCALE GENOMIC DNA]</scope>
    <source>
        <strain evidence="2 3">TSC#14021-0224.01</strain>
    </source>
</reference>
<organism evidence="2 3">
    <name type="scientific">Drosophila erecta</name>
    <name type="common">Fruit fly</name>
    <dbReference type="NCBI Taxonomy" id="7220"/>
    <lineage>
        <taxon>Eukaryota</taxon>
        <taxon>Metazoa</taxon>
        <taxon>Ecdysozoa</taxon>
        <taxon>Arthropoda</taxon>
        <taxon>Hexapoda</taxon>
        <taxon>Insecta</taxon>
        <taxon>Pterygota</taxon>
        <taxon>Neoptera</taxon>
        <taxon>Endopterygota</taxon>
        <taxon>Diptera</taxon>
        <taxon>Brachycera</taxon>
        <taxon>Muscomorpha</taxon>
        <taxon>Ephydroidea</taxon>
        <taxon>Drosophilidae</taxon>
        <taxon>Drosophila</taxon>
        <taxon>Sophophora</taxon>
    </lineage>
</organism>
<feature type="transmembrane region" description="Helical" evidence="1">
    <location>
        <begin position="6"/>
        <end position="29"/>
    </location>
</feature>
<sequence length="39" mass="4733">MSTDRLILLQFSMHCFKVIFIYCICVNVLEHLFQRVQEN</sequence>
<keyword evidence="1" id="KW-0812">Transmembrane</keyword>
<evidence type="ECO:0000313" key="3">
    <source>
        <dbReference type="Proteomes" id="UP000008711"/>
    </source>
</evidence>